<dbReference type="RefSeq" id="WP_109891019.1">
    <property type="nucleotide sequence ID" value="NZ_CP029550.1"/>
</dbReference>
<dbReference type="Gene3D" id="3.40.50.300">
    <property type="entry name" value="P-loop containing nucleotide triphosphate hydrolases"/>
    <property type="match status" value="1"/>
</dbReference>
<evidence type="ECO:0000256" key="8">
    <source>
        <dbReference type="ARBA" id="ARBA00022989"/>
    </source>
</evidence>
<evidence type="ECO:0000313" key="15">
    <source>
        <dbReference type="Proteomes" id="UP000245926"/>
    </source>
</evidence>
<evidence type="ECO:0000259" key="13">
    <source>
        <dbReference type="PROSITE" id="PS50929"/>
    </source>
</evidence>
<keyword evidence="5 11" id="KW-0812">Transmembrane</keyword>
<dbReference type="InterPro" id="IPR017871">
    <property type="entry name" value="ABC_transporter-like_CS"/>
</dbReference>
<feature type="domain" description="ABC transporter" evidence="12">
    <location>
        <begin position="368"/>
        <end position="603"/>
    </location>
</feature>
<dbReference type="GO" id="GO:0016887">
    <property type="term" value="F:ATP hydrolysis activity"/>
    <property type="evidence" value="ECO:0007669"/>
    <property type="project" value="InterPro"/>
</dbReference>
<organism evidence="14 15">
    <name type="scientific">Methylobacterium durans</name>
    <dbReference type="NCBI Taxonomy" id="2202825"/>
    <lineage>
        <taxon>Bacteria</taxon>
        <taxon>Pseudomonadati</taxon>
        <taxon>Pseudomonadota</taxon>
        <taxon>Alphaproteobacteria</taxon>
        <taxon>Hyphomicrobiales</taxon>
        <taxon>Methylobacteriaceae</taxon>
        <taxon>Methylobacterium</taxon>
    </lineage>
</organism>
<dbReference type="SUPFAM" id="SSF52540">
    <property type="entry name" value="P-loop containing nucleoside triphosphate hydrolases"/>
    <property type="match status" value="1"/>
</dbReference>
<dbReference type="SMART" id="SM00382">
    <property type="entry name" value="AAA"/>
    <property type="match status" value="1"/>
</dbReference>
<dbReference type="GO" id="GO:0030253">
    <property type="term" value="P:protein secretion by the type I secretion system"/>
    <property type="evidence" value="ECO:0007669"/>
    <property type="project" value="InterPro"/>
</dbReference>
<dbReference type="NCBIfam" id="TIGR01842">
    <property type="entry name" value="type_I_sec_PrtD"/>
    <property type="match status" value="1"/>
</dbReference>
<dbReference type="FunFam" id="3.40.50.300:FF:001444">
    <property type="entry name" value="ABC transporter ATP-binding protein"/>
    <property type="match status" value="1"/>
</dbReference>
<feature type="domain" description="ABC transmembrane type-1" evidence="13">
    <location>
        <begin position="63"/>
        <end position="337"/>
    </location>
</feature>
<gene>
    <name evidence="14" type="ORF">DK389_15950</name>
</gene>
<feature type="region of interest" description="Disordered" evidence="10">
    <location>
        <begin position="592"/>
        <end position="616"/>
    </location>
</feature>
<evidence type="ECO:0000256" key="5">
    <source>
        <dbReference type="ARBA" id="ARBA00022692"/>
    </source>
</evidence>
<protein>
    <submittedName>
        <fullName evidence="14">Type I secretion system permease/ATPase</fullName>
    </submittedName>
</protein>
<sequence length="616" mass="65432">MARHLTVAMQRAVSAAPWKHLSGNLARVLPSAESGRLTLGSFLSERTALNRALSRQRLAFVHAALISLFLSVSVLTGSIFVEQVNDRVMVHKQLVTLVILFGVLVLQLAIAGVLTKFRDAILERVGLQLDAELRPNLFNWRVRAAVGLRLPHAQQSLTDLDVLRGFISGSGVAAIYDAIPIPIYLAACFAMHVWLGWFAAGGLALVFMTAVVQTRTQSRRAAQLSGANVHNDALTDTFKNIEAVQALGMRVSFRRRWTSAYRRFLSEQAALEDEAALFSSVTRALTGAFSGLCMALGAYLAIRGEISPGNVIGVMLIAGKLLQPLGTLSAEWPSFLRARQAYGRLQALFRAAEAAPRRLALPRPDGHVEVSGLALTAPGSSRFILSQVSFELPAGSATAVVGPSGAGKSSLVRALVGIWAPALGSVRIDGSELQHWDADALGQHLGYLPQNVELLSGTIAQNIARFGAVDDEAVLEAAKLAGVHEVIQQLPQGYSTEVGEGGSALSGGQRQRIGLARAIYGNPSLVVLDEPNSNLDAVGEAALAEALQALTKRGTTCVLITHKANILTLVDYILVLKDGTVSTFGPRDEVLSGQGAGRSTATNAPQQLTTRHAAVG</sequence>
<dbReference type="PROSITE" id="PS50893">
    <property type="entry name" value="ABC_TRANSPORTER_2"/>
    <property type="match status" value="1"/>
</dbReference>
<dbReference type="Pfam" id="PF00664">
    <property type="entry name" value="ABC_membrane"/>
    <property type="match status" value="1"/>
</dbReference>
<keyword evidence="3" id="KW-0813">Transport</keyword>
<dbReference type="GO" id="GO:0034040">
    <property type="term" value="F:ATPase-coupled lipid transmembrane transporter activity"/>
    <property type="evidence" value="ECO:0007669"/>
    <property type="project" value="TreeGrafter"/>
</dbReference>
<dbReference type="InterPro" id="IPR003439">
    <property type="entry name" value="ABC_transporter-like_ATP-bd"/>
</dbReference>
<dbReference type="PANTHER" id="PTHR24221:SF248">
    <property type="entry name" value="ABC TRANSPORTER TRANSMEMBRANE REGION"/>
    <property type="match status" value="1"/>
</dbReference>
<evidence type="ECO:0000256" key="9">
    <source>
        <dbReference type="ARBA" id="ARBA00023136"/>
    </source>
</evidence>
<keyword evidence="8 11" id="KW-1133">Transmembrane helix</keyword>
<name>A0A2U8W894_9HYPH</name>
<dbReference type="GO" id="GO:0140359">
    <property type="term" value="F:ABC-type transporter activity"/>
    <property type="evidence" value="ECO:0007669"/>
    <property type="project" value="InterPro"/>
</dbReference>
<evidence type="ECO:0000256" key="1">
    <source>
        <dbReference type="ARBA" id="ARBA00004651"/>
    </source>
</evidence>
<evidence type="ECO:0000256" key="3">
    <source>
        <dbReference type="ARBA" id="ARBA00022448"/>
    </source>
</evidence>
<feature type="transmembrane region" description="Helical" evidence="11">
    <location>
        <begin position="58"/>
        <end position="81"/>
    </location>
</feature>
<keyword evidence="4" id="KW-1003">Cell membrane</keyword>
<keyword evidence="6" id="KW-0547">Nucleotide-binding</keyword>
<dbReference type="InterPro" id="IPR010128">
    <property type="entry name" value="ATPase_T1SS_PrtD-like"/>
</dbReference>
<evidence type="ECO:0000256" key="10">
    <source>
        <dbReference type="SAM" id="MobiDB-lite"/>
    </source>
</evidence>
<dbReference type="OrthoDB" id="9808328at2"/>
<comment type="subcellular location">
    <subcellularLocation>
        <location evidence="1">Cell membrane</location>
        <topology evidence="1">Multi-pass membrane protein</topology>
    </subcellularLocation>
</comment>
<feature type="compositionally biased region" description="Polar residues" evidence="10">
    <location>
        <begin position="597"/>
        <end position="610"/>
    </location>
</feature>
<evidence type="ECO:0000256" key="6">
    <source>
        <dbReference type="ARBA" id="ARBA00022741"/>
    </source>
</evidence>
<evidence type="ECO:0000256" key="2">
    <source>
        <dbReference type="ARBA" id="ARBA00005417"/>
    </source>
</evidence>
<dbReference type="InterPro" id="IPR003593">
    <property type="entry name" value="AAA+_ATPase"/>
</dbReference>
<proteinExistence type="inferred from homology"/>
<dbReference type="Gene3D" id="1.20.1560.10">
    <property type="entry name" value="ABC transporter type 1, transmembrane domain"/>
    <property type="match status" value="1"/>
</dbReference>
<dbReference type="GO" id="GO:0005886">
    <property type="term" value="C:plasma membrane"/>
    <property type="evidence" value="ECO:0007669"/>
    <property type="project" value="UniProtKB-SubCell"/>
</dbReference>
<dbReference type="SUPFAM" id="SSF90123">
    <property type="entry name" value="ABC transporter transmembrane region"/>
    <property type="match status" value="1"/>
</dbReference>
<keyword evidence="7" id="KW-0067">ATP-binding</keyword>
<evidence type="ECO:0000256" key="11">
    <source>
        <dbReference type="SAM" id="Phobius"/>
    </source>
</evidence>
<keyword evidence="9 11" id="KW-0472">Membrane</keyword>
<reference evidence="15" key="1">
    <citation type="submission" date="2018-05" db="EMBL/GenBank/DDBJ databases">
        <title>Complete Genome Sequence of Methylobacterium sp. 17SD2-17.</title>
        <authorList>
            <person name="Srinivasan S."/>
        </authorList>
    </citation>
    <scope>NUCLEOTIDE SEQUENCE [LARGE SCALE GENOMIC DNA]</scope>
    <source>
        <strain evidence="15">17SD2-17</strain>
    </source>
</reference>
<dbReference type="InterPro" id="IPR011527">
    <property type="entry name" value="ABC1_TM_dom"/>
</dbReference>
<comment type="similarity">
    <text evidence="2">Belongs to the ABC transporter superfamily.</text>
</comment>
<dbReference type="InterPro" id="IPR027417">
    <property type="entry name" value="P-loop_NTPase"/>
</dbReference>
<dbReference type="GO" id="GO:0005524">
    <property type="term" value="F:ATP binding"/>
    <property type="evidence" value="ECO:0007669"/>
    <property type="project" value="UniProtKB-KW"/>
</dbReference>
<feature type="transmembrane region" description="Helical" evidence="11">
    <location>
        <begin position="93"/>
        <end position="114"/>
    </location>
</feature>
<feature type="transmembrane region" description="Helical" evidence="11">
    <location>
        <begin position="193"/>
        <end position="212"/>
    </location>
</feature>
<dbReference type="EMBL" id="CP029550">
    <property type="protein sequence ID" value="AWN41730.1"/>
    <property type="molecule type" value="Genomic_DNA"/>
</dbReference>
<dbReference type="PROSITE" id="PS00211">
    <property type="entry name" value="ABC_TRANSPORTER_1"/>
    <property type="match status" value="1"/>
</dbReference>
<dbReference type="Proteomes" id="UP000245926">
    <property type="component" value="Chromosome"/>
</dbReference>
<dbReference type="InterPro" id="IPR036640">
    <property type="entry name" value="ABC1_TM_sf"/>
</dbReference>
<dbReference type="KEGG" id="mets:DK389_15950"/>
<dbReference type="PROSITE" id="PS50929">
    <property type="entry name" value="ABC_TM1F"/>
    <property type="match status" value="1"/>
</dbReference>
<evidence type="ECO:0000256" key="7">
    <source>
        <dbReference type="ARBA" id="ARBA00022840"/>
    </source>
</evidence>
<evidence type="ECO:0000256" key="4">
    <source>
        <dbReference type="ARBA" id="ARBA00022475"/>
    </source>
</evidence>
<evidence type="ECO:0000313" key="14">
    <source>
        <dbReference type="EMBL" id="AWN41730.1"/>
    </source>
</evidence>
<dbReference type="InterPro" id="IPR039421">
    <property type="entry name" value="Type_1_exporter"/>
</dbReference>
<dbReference type="AlphaFoldDB" id="A0A2U8W894"/>
<accession>A0A2U8W894</accession>
<dbReference type="GO" id="GO:0030256">
    <property type="term" value="C:type I protein secretion system complex"/>
    <property type="evidence" value="ECO:0007669"/>
    <property type="project" value="InterPro"/>
</dbReference>
<evidence type="ECO:0000259" key="12">
    <source>
        <dbReference type="PROSITE" id="PS50893"/>
    </source>
</evidence>
<dbReference type="Pfam" id="PF00005">
    <property type="entry name" value="ABC_tran"/>
    <property type="match status" value="1"/>
</dbReference>
<keyword evidence="15" id="KW-1185">Reference proteome</keyword>
<dbReference type="PANTHER" id="PTHR24221">
    <property type="entry name" value="ATP-BINDING CASSETTE SUB-FAMILY B"/>
    <property type="match status" value="1"/>
</dbReference>